<comment type="caution">
    <text evidence="1">The sequence shown here is derived from an EMBL/GenBank/DDBJ whole genome shotgun (WGS) entry which is preliminary data.</text>
</comment>
<accession>A0A2U1NQQ5</accession>
<name>A0A2U1NQQ5_ARTAN</name>
<sequence length="220" mass="24828">MFAGLSTNVAMLRCLHVHNMLCMLRCFYLISGLKVNVNKCSVLGVGVYDEEVSNMAKVIGCVAAKFPLKYLGVPVGGNMASCSNWNAIIQNFSSKLGLWKARDCFIADRLSIQDWDSVLRRQPRGGVEMSQFTDLLAKIEGVVLTDKCDTWQWSLGVSTRFLVASVRSLVDSNILDTVPIATRWNRSIPKKVNVFIWRLKLNKLPSRLYLSRCKELDYQK</sequence>
<dbReference type="PANTHER" id="PTHR33116:SF78">
    <property type="entry name" value="OS12G0587133 PROTEIN"/>
    <property type="match status" value="1"/>
</dbReference>
<dbReference type="Proteomes" id="UP000245207">
    <property type="component" value="Unassembled WGS sequence"/>
</dbReference>
<dbReference type="PANTHER" id="PTHR33116">
    <property type="entry name" value="REVERSE TRANSCRIPTASE ZINC-BINDING DOMAIN-CONTAINING PROTEIN-RELATED-RELATED"/>
    <property type="match status" value="1"/>
</dbReference>
<dbReference type="EMBL" id="PKPP01002347">
    <property type="protein sequence ID" value="PWA75839.1"/>
    <property type="molecule type" value="Genomic_DNA"/>
</dbReference>
<evidence type="ECO:0000313" key="1">
    <source>
        <dbReference type="EMBL" id="PWA75839.1"/>
    </source>
</evidence>
<gene>
    <name evidence="1" type="ORF">CTI12_AA239290</name>
</gene>
<dbReference type="OrthoDB" id="684023at2759"/>
<keyword evidence="2" id="KW-1185">Reference proteome</keyword>
<keyword evidence="1" id="KW-0548">Nucleotidyltransferase</keyword>
<evidence type="ECO:0000313" key="2">
    <source>
        <dbReference type="Proteomes" id="UP000245207"/>
    </source>
</evidence>
<dbReference type="STRING" id="35608.A0A2U1NQQ5"/>
<dbReference type="AlphaFoldDB" id="A0A2U1NQQ5"/>
<organism evidence="1 2">
    <name type="scientific">Artemisia annua</name>
    <name type="common">Sweet wormwood</name>
    <dbReference type="NCBI Taxonomy" id="35608"/>
    <lineage>
        <taxon>Eukaryota</taxon>
        <taxon>Viridiplantae</taxon>
        <taxon>Streptophyta</taxon>
        <taxon>Embryophyta</taxon>
        <taxon>Tracheophyta</taxon>
        <taxon>Spermatophyta</taxon>
        <taxon>Magnoliopsida</taxon>
        <taxon>eudicotyledons</taxon>
        <taxon>Gunneridae</taxon>
        <taxon>Pentapetalae</taxon>
        <taxon>asterids</taxon>
        <taxon>campanulids</taxon>
        <taxon>Asterales</taxon>
        <taxon>Asteraceae</taxon>
        <taxon>Asteroideae</taxon>
        <taxon>Anthemideae</taxon>
        <taxon>Artemisiinae</taxon>
        <taxon>Artemisia</taxon>
    </lineage>
</organism>
<dbReference type="GO" id="GO:0003964">
    <property type="term" value="F:RNA-directed DNA polymerase activity"/>
    <property type="evidence" value="ECO:0007669"/>
    <property type="project" value="UniProtKB-KW"/>
</dbReference>
<keyword evidence="1" id="KW-0808">Transferase</keyword>
<reference evidence="1 2" key="1">
    <citation type="journal article" date="2018" name="Mol. Plant">
        <title>The genome of Artemisia annua provides insight into the evolution of Asteraceae family and artemisinin biosynthesis.</title>
        <authorList>
            <person name="Shen Q."/>
            <person name="Zhang L."/>
            <person name="Liao Z."/>
            <person name="Wang S."/>
            <person name="Yan T."/>
            <person name="Shi P."/>
            <person name="Liu M."/>
            <person name="Fu X."/>
            <person name="Pan Q."/>
            <person name="Wang Y."/>
            <person name="Lv Z."/>
            <person name="Lu X."/>
            <person name="Zhang F."/>
            <person name="Jiang W."/>
            <person name="Ma Y."/>
            <person name="Chen M."/>
            <person name="Hao X."/>
            <person name="Li L."/>
            <person name="Tang Y."/>
            <person name="Lv G."/>
            <person name="Zhou Y."/>
            <person name="Sun X."/>
            <person name="Brodelius P.E."/>
            <person name="Rose J.K.C."/>
            <person name="Tang K."/>
        </authorList>
    </citation>
    <scope>NUCLEOTIDE SEQUENCE [LARGE SCALE GENOMIC DNA]</scope>
    <source>
        <strain evidence="2">cv. Huhao1</strain>
        <tissue evidence="1">Leaf</tissue>
    </source>
</reference>
<keyword evidence="1" id="KW-0695">RNA-directed DNA polymerase</keyword>
<proteinExistence type="predicted"/>
<protein>
    <submittedName>
        <fullName evidence="1">RNA-directed DNA polymerase, eukaryota, Reverse transcriptase zinc-binding domain protein</fullName>
    </submittedName>
</protein>